<protein>
    <recommendedName>
        <fullName evidence="2">Alpha/beta hydrolase fold-3 domain-containing protein</fullName>
    </recommendedName>
</protein>
<accession>I3SFX1</accession>
<dbReference type="PANTHER" id="PTHR23024:SF577">
    <property type="entry name" value="CARBOXYLESTERASE 2-RELATED"/>
    <property type="match status" value="1"/>
</dbReference>
<proteinExistence type="evidence at transcript level"/>
<evidence type="ECO:0000256" key="1">
    <source>
        <dbReference type="ARBA" id="ARBA00010515"/>
    </source>
</evidence>
<comment type="similarity">
    <text evidence="1">Belongs to the 'GDXG' lipolytic enzyme family.</text>
</comment>
<evidence type="ECO:0000259" key="2">
    <source>
        <dbReference type="Pfam" id="PF07859"/>
    </source>
</evidence>
<dbReference type="InterPro" id="IPR029058">
    <property type="entry name" value="AB_hydrolase_fold"/>
</dbReference>
<feature type="domain" description="Alpha/beta hydrolase fold-3" evidence="2">
    <location>
        <begin position="75"/>
        <end position="141"/>
    </location>
</feature>
<dbReference type="SUPFAM" id="SSF53474">
    <property type="entry name" value="alpha/beta-Hydrolases"/>
    <property type="match status" value="1"/>
</dbReference>
<dbReference type="Gene3D" id="3.40.50.1820">
    <property type="entry name" value="alpha/beta hydrolase"/>
    <property type="match status" value="1"/>
</dbReference>
<dbReference type="GO" id="GO:0016787">
    <property type="term" value="F:hydrolase activity"/>
    <property type="evidence" value="ECO:0007669"/>
    <property type="project" value="InterPro"/>
</dbReference>
<reference evidence="3" key="1">
    <citation type="submission" date="2012-05" db="EMBL/GenBank/DDBJ databases">
        <authorList>
            <person name="Krishnakumar V."/>
            <person name="Cheung F."/>
            <person name="Xiao Y."/>
            <person name="Chan A."/>
            <person name="Moskal W.A."/>
            <person name="Town C.D."/>
        </authorList>
    </citation>
    <scope>NUCLEOTIDE SEQUENCE</scope>
</reference>
<dbReference type="InterPro" id="IPR013094">
    <property type="entry name" value="AB_hydrolase_3"/>
</dbReference>
<dbReference type="PANTHER" id="PTHR23024">
    <property type="entry name" value="ARYLACETAMIDE DEACETYLASE"/>
    <property type="match status" value="1"/>
</dbReference>
<evidence type="ECO:0000313" key="3">
    <source>
        <dbReference type="EMBL" id="AFK39163.1"/>
    </source>
</evidence>
<sequence length="179" mass="19753">MDPSNPEIVLEVPPYLQVHKNGTIERFAGTEVAPAGFDSETNVVSKDILIIPETGVTARFYYPNSAAKTTKLPLVFYLHGGAFCISSPSDPLYHNPLNRLVAESNVVAVSVDYRLAPEHPLPAAYEDSWAALKWVASHASEHDDGEGEGCGNLLRDRVDFRKCSWQGIVQGLTWVTTWR</sequence>
<organism evidence="3">
    <name type="scientific">Lotus japonicus</name>
    <name type="common">Lotus corniculatus var. japonicus</name>
    <dbReference type="NCBI Taxonomy" id="34305"/>
    <lineage>
        <taxon>Eukaryota</taxon>
        <taxon>Viridiplantae</taxon>
        <taxon>Streptophyta</taxon>
        <taxon>Embryophyta</taxon>
        <taxon>Tracheophyta</taxon>
        <taxon>Spermatophyta</taxon>
        <taxon>Magnoliopsida</taxon>
        <taxon>eudicotyledons</taxon>
        <taxon>Gunneridae</taxon>
        <taxon>Pentapetalae</taxon>
        <taxon>rosids</taxon>
        <taxon>fabids</taxon>
        <taxon>Fabales</taxon>
        <taxon>Fabaceae</taxon>
        <taxon>Papilionoideae</taxon>
        <taxon>50 kb inversion clade</taxon>
        <taxon>NPAAA clade</taxon>
        <taxon>Hologalegina</taxon>
        <taxon>robinioid clade</taxon>
        <taxon>Loteae</taxon>
        <taxon>Lotus</taxon>
    </lineage>
</organism>
<dbReference type="EMBL" id="BT139368">
    <property type="protein sequence ID" value="AFK39163.1"/>
    <property type="molecule type" value="mRNA"/>
</dbReference>
<dbReference type="Pfam" id="PF07859">
    <property type="entry name" value="Abhydrolase_3"/>
    <property type="match status" value="1"/>
</dbReference>
<dbReference type="InterPro" id="IPR050466">
    <property type="entry name" value="Carboxylest/Gibb_receptor"/>
</dbReference>
<name>I3SFX1_LOTJA</name>
<dbReference type="AlphaFoldDB" id="I3SFX1"/>